<comment type="similarity">
    <text evidence="1">Belongs to the transferase hexapeptide repeat family.</text>
</comment>
<dbReference type="Gene3D" id="2.160.10.10">
    <property type="entry name" value="Hexapeptide repeat proteins"/>
    <property type="match status" value="1"/>
</dbReference>
<organism evidence="4 5">
    <name type="scientific">Pedobacter agri</name>
    <dbReference type="NCBI Taxonomy" id="454586"/>
    <lineage>
        <taxon>Bacteria</taxon>
        <taxon>Pseudomonadati</taxon>
        <taxon>Bacteroidota</taxon>
        <taxon>Sphingobacteriia</taxon>
        <taxon>Sphingobacteriales</taxon>
        <taxon>Sphingobacteriaceae</taxon>
        <taxon>Pedobacter</taxon>
    </lineage>
</organism>
<proteinExistence type="inferred from homology"/>
<comment type="caution">
    <text evidence="4">The sequence shown here is derived from an EMBL/GenBank/DDBJ whole genome shotgun (WGS) entry which is preliminary data.</text>
</comment>
<evidence type="ECO:0000256" key="3">
    <source>
        <dbReference type="SAM" id="Phobius"/>
    </source>
</evidence>
<keyword evidence="3" id="KW-1133">Transmembrane helix</keyword>
<reference evidence="4" key="1">
    <citation type="submission" date="2022-11" db="EMBL/GenBank/DDBJ databases">
        <authorList>
            <person name="Graham C."/>
            <person name="Newman J.D."/>
        </authorList>
    </citation>
    <scope>NUCLEOTIDE SEQUENCE</scope>
    <source>
        <strain evidence="4">DSM 19486</strain>
    </source>
</reference>
<evidence type="ECO:0000256" key="2">
    <source>
        <dbReference type="ARBA" id="ARBA00022679"/>
    </source>
</evidence>
<dbReference type="Proteomes" id="UP001142592">
    <property type="component" value="Unassembled WGS sequence"/>
</dbReference>
<name>A0A9X3DCK0_9SPHI</name>
<dbReference type="GO" id="GO:0005829">
    <property type="term" value="C:cytosol"/>
    <property type="evidence" value="ECO:0007669"/>
    <property type="project" value="TreeGrafter"/>
</dbReference>
<keyword evidence="3" id="KW-0812">Transmembrane</keyword>
<keyword evidence="5" id="KW-1185">Reference proteome</keyword>
<evidence type="ECO:0000256" key="1">
    <source>
        <dbReference type="ARBA" id="ARBA00007274"/>
    </source>
</evidence>
<keyword evidence="3" id="KW-0472">Membrane</keyword>
<keyword evidence="2" id="KW-0808">Transferase</keyword>
<feature type="transmembrane region" description="Helical" evidence="3">
    <location>
        <begin position="38"/>
        <end position="59"/>
    </location>
</feature>
<dbReference type="GO" id="GO:0008374">
    <property type="term" value="F:O-acyltransferase activity"/>
    <property type="evidence" value="ECO:0007669"/>
    <property type="project" value="TreeGrafter"/>
</dbReference>
<dbReference type="CDD" id="cd05825">
    <property type="entry name" value="LbH_wcaF_like"/>
    <property type="match status" value="1"/>
</dbReference>
<evidence type="ECO:0000313" key="4">
    <source>
        <dbReference type="EMBL" id="MCX3263655.1"/>
    </source>
</evidence>
<dbReference type="PANTHER" id="PTHR23416">
    <property type="entry name" value="SIALIC ACID SYNTHASE-RELATED"/>
    <property type="match status" value="1"/>
</dbReference>
<dbReference type="PANTHER" id="PTHR23416:SF23">
    <property type="entry name" value="ACETYLTRANSFERASE C18B11.09C-RELATED"/>
    <property type="match status" value="1"/>
</dbReference>
<protein>
    <submittedName>
        <fullName evidence="4">WcaF family extracellular polysaccharide biosynthesis acetyltransferase</fullName>
    </submittedName>
</protein>
<evidence type="ECO:0000313" key="5">
    <source>
        <dbReference type="Proteomes" id="UP001142592"/>
    </source>
</evidence>
<sequence>MEQKKLNQTQLHKNFNTGKFDIGASRLKQFLWYFTEVFFFRSQLMPISVILVFLLRIFGAKIGKEVRIKPGIHIKYPWKLTVGDYSWLADCYIENLDWVRIESNCCISQRAVLITGNHNYKSSNFDLMTAPIILEAGAWIGAAAKVCPGVRLGSHSVLTMGSIATTDLDAYGIYQGNPASKVNVRKIS</sequence>
<dbReference type="InterPro" id="IPR051159">
    <property type="entry name" value="Hexapeptide_acetyltransf"/>
</dbReference>
<gene>
    <name evidence="4" type="ORF">OQZ29_02805</name>
</gene>
<dbReference type="InterPro" id="IPR011004">
    <property type="entry name" value="Trimer_LpxA-like_sf"/>
</dbReference>
<dbReference type="RefSeq" id="WP_193372054.1">
    <property type="nucleotide sequence ID" value="NZ_JAPJUH010000001.1"/>
</dbReference>
<accession>A0A9X3DCK0</accession>
<dbReference type="SUPFAM" id="SSF51161">
    <property type="entry name" value="Trimeric LpxA-like enzymes"/>
    <property type="match status" value="1"/>
</dbReference>
<dbReference type="EMBL" id="JAPJUH010000001">
    <property type="protein sequence ID" value="MCX3263655.1"/>
    <property type="molecule type" value="Genomic_DNA"/>
</dbReference>
<dbReference type="AlphaFoldDB" id="A0A9X3DCK0"/>
<dbReference type="NCBIfam" id="NF007797">
    <property type="entry name" value="PRK10502.1"/>
    <property type="match status" value="1"/>
</dbReference>